<dbReference type="OrthoDB" id="364948at2759"/>
<dbReference type="InterPro" id="IPR020864">
    <property type="entry name" value="MACPF"/>
</dbReference>
<sequence>MTYTVAFQRPRLPAEKSDNTTSLSVYNVKRYIGLGYDAVFGNPFGSFGLSKGSGYRNPILETTLFSNAGNPNDEQLDGSWTRELATCWISDTRDGIDDDELVHDLQNEFKVEGAESNELLNANIKSIVDKQVENKYTTKYRISKSFCAIRESGVVLPYNGTVSSVFAKDVKHLPEITGDEGNCTPDVYVIDQSHKDCGNIHLWIKFFRRYGTHITTRIMIGGQIIYIDRVVKGKSSAKVKNKKTENNGDYNVEDDFNSAMRGARESNQMLVIGGYYFTGLESNDSDAFKKWFKSVWIRPMPIRASFTSLEHFLGDKANSYRYALKFYQNIQNVANGHSLNYHTFSQMLKETVTVVSDIGFANCPKGMVVVVGFVLSNSTPIHIDACVASRSFCSSDVLRKDAIAVALCAKGPGFNIVAFDSKDRRRCPNDQVVAFGFQVFTDESSALQLAACPTGRQDCGMMPGKDGVEWKACIDSKLLDSEYSPRTGGTLNGKYKTIKCPKGQKVVSGFTLRRMGNTLKVDNCTADIETCDIRCSGYECSEGAAYMLCL</sequence>
<comment type="caution">
    <text evidence="2">The sequence shown here is derived from an EMBL/GenBank/DDBJ whole genome shotgun (WGS) entry which is preliminary data.</text>
</comment>
<dbReference type="AlphaFoldDB" id="A0A9W5WTD8"/>
<dbReference type="Pfam" id="PF01823">
    <property type="entry name" value="MACPF"/>
    <property type="match status" value="1"/>
</dbReference>
<evidence type="ECO:0000259" key="1">
    <source>
        <dbReference type="PROSITE" id="PS51412"/>
    </source>
</evidence>
<reference evidence="2" key="1">
    <citation type="submission" date="2019-12" db="EMBL/GenBank/DDBJ databases">
        <title>Genome sequence of Babesia ovis.</title>
        <authorList>
            <person name="Yamagishi J."/>
            <person name="Sevinc F."/>
            <person name="Xuan X."/>
        </authorList>
    </citation>
    <scope>NUCLEOTIDE SEQUENCE</scope>
    <source>
        <strain evidence="2">Selcuk</strain>
    </source>
</reference>
<protein>
    <submittedName>
        <fullName evidence="2">MAC Perforin domain containing protein, putative</fullName>
    </submittedName>
</protein>
<dbReference type="Proteomes" id="UP001057455">
    <property type="component" value="Unassembled WGS sequence"/>
</dbReference>
<dbReference type="EMBL" id="BLIY01000001">
    <property type="protein sequence ID" value="GFE52708.1"/>
    <property type="molecule type" value="Genomic_DNA"/>
</dbReference>
<dbReference type="PROSITE" id="PS51412">
    <property type="entry name" value="MACPF_2"/>
    <property type="match status" value="1"/>
</dbReference>
<evidence type="ECO:0000313" key="2">
    <source>
        <dbReference type="EMBL" id="GFE52708.1"/>
    </source>
</evidence>
<proteinExistence type="predicted"/>
<keyword evidence="3" id="KW-1185">Reference proteome</keyword>
<name>A0A9W5WTD8_BABOV</name>
<organism evidence="2 3">
    <name type="scientific">Babesia ovis</name>
    <dbReference type="NCBI Taxonomy" id="5869"/>
    <lineage>
        <taxon>Eukaryota</taxon>
        <taxon>Sar</taxon>
        <taxon>Alveolata</taxon>
        <taxon>Apicomplexa</taxon>
        <taxon>Aconoidasida</taxon>
        <taxon>Piroplasmida</taxon>
        <taxon>Babesiidae</taxon>
        <taxon>Babesia</taxon>
    </lineage>
</organism>
<feature type="domain" description="MACPF" evidence="1">
    <location>
        <begin position="15"/>
        <end position="345"/>
    </location>
</feature>
<gene>
    <name evidence="2" type="ORF">BaOVIS_001120</name>
</gene>
<accession>A0A9W5WTD8</accession>
<evidence type="ECO:0000313" key="3">
    <source>
        <dbReference type="Proteomes" id="UP001057455"/>
    </source>
</evidence>